<keyword evidence="2 4" id="KW-0479">Metal-binding</keyword>
<name>A0ABW5NWJ1_9FLAO</name>
<evidence type="ECO:0000313" key="6">
    <source>
        <dbReference type="EMBL" id="MFD2602423.1"/>
    </source>
</evidence>
<keyword evidence="7" id="KW-1185">Reference proteome</keyword>
<sequence length="135" mass="14963">MKHKLIIPFLALSLCACKKEEEKKDASYTTSETVSEGATANLSPSEQLGQEIFDGKGNCFSCHKTDQKIIGPSVIEIAKIYKEKKGNMVEFLKGNGEPLVDPSQYAVMQANFAITKNFTDEELKALEDYFYSVAP</sequence>
<evidence type="ECO:0000313" key="7">
    <source>
        <dbReference type="Proteomes" id="UP001597480"/>
    </source>
</evidence>
<evidence type="ECO:0000256" key="4">
    <source>
        <dbReference type="PROSITE-ProRule" id="PRU00433"/>
    </source>
</evidence>
<gene>
    <name evidence="6" type="ORF">ACFSR3_10185</name>
</gene>
<reference evidence="7" key="1">
    <citation type="journal article" date="2019" name="Int. J. Syst. Evol. Microbiol.">
        <title>The Global Catalogue of Microorganisms (GCM) 10K type strain sequencing project: providing services to taxonomists for standard genome sequencing and annotation.</title>
        <authorList>
            <consortium name="The Broad Institute Genomics Platform"/>
            <consortium name="The Broad Institute Genome Sequencing Center for Infectious Disease"/>
            <person name="Wu L."/>
            <person name="Ma J."/>
        </authorList>
    </citation>
    <scope>NUCLEOTIDE SEQUENCE [LARGE SCALE GENOMIC DNA]</scope>
    <source>
        <strain evidence="7">KCTC 42107</strain>
    </source>
</reference>
<evidence type="ECO:0000259" key="5">
    <source>
        <dbReference type="PROSITE" id="PS51007"/>
    </source>
</evidence>
<organism evidence="6 7">
    <name type="scientific">Flavobacterium suzhouense</name>
    <dbReference type="NCBI Taxonomy" id="1529638"/>
    <lineage>
        <taxon>Bacteria</taxon>
        <taxon>Pseudomonadati</taxon>
        <taxon>Bacteroidota</taxon>
        <taxon>Flavobacteriia</taxon>
        <taxon>Flavobacteriales</taxon>
        <taxon>Flavobacteriaceae</taxon>
        <taxon>Flavobacterium</taxon>
    </lineage>
</organism>
<protein>
    <submittedName>
        <fullName evidence="6">C-type cytochrome</fullName>
    </submittedName>
</protein>
<keyword evidence="3 4" id="KW-0408">Iron</keyword>
<proteinExistence type="predicted"/>
<feature type="domain" description="Cytochrome c" evidence="5">
    <location>
        <begin position="44"/>
        <end position="134"/>
    </location>
</feature>
<dbReference type="PROSITE" id="PS51007">
    <property type="entry name" value="CYTC"/>
    <property type="match status" value="1"/>
</dbReference>
<comment type="caution">
    <text evidence="6">The sequence shown here is derived from an EMBL/GenBank/DDBJ whole genome shotgun (WGS) entry which is preliminary data.</text>
</comment>
<keyword evidence="1 4" id="KW-0349">Heme</keyword>
<evidence type="ECO:0000256" key="1">
    <source>
        <dbReference type="ARBA" id="ARBA00022617"/>
    </source>
</evidence>
<dbReference type="RefSeq" id="WP_379820870.1">
    <property type="nucleotide sequence ID" value="NZ_JBHUMD010000024.1"/>
</dbReference>
<dbReference type="EMBL" id="JBHUMD010000024">
    <property type="protein sequence ID" value="MFD2602423.1"/>
    <property type="molecule type" value="Genomic_DNA"/>
</dbReference>
<evidence type="ECO:0000256" key="3">
    <source>
        <dbReference type="ARBA" id="ARBA00023004"/>
    </source>
</evidence>
<dbReference type="InterPro" id="IPR036909">
    <property type="entry name" value="Cyt_c-like_dom_sf"/>
</dbReference>
<dbReference type="SUPFAM" id="SSF46626">
    <property type="entry name" value="Cytochrome c"/>
    <property type="match status" value="1"/>
</dbReference>
<evidence type="ECO:0000256" key="2">
    <source>
        <dbReference type="ARBA" id="ARBA00022723"/>
    </source>
</evidence>
<dbReference type="Gene3D" id="1.10.760.10">
    <property type="entry name" value="Cytochrome c-like domain"/>
    <property type="match status" value="1"/>
</dbReference>
<dbReference type="Proteomes" id="UP001597480">
    <property type="component" value="Unassembled WGS sequence"/>
</dbReference>
<accession>A0ABW5NWJ1</accession>
<dbReference type="PROSITE" id="PS51257">
    <property type="entry name" value="PROKAR_LIPOPROTEIN"/>
    <property type="match status" value="1"/>
</dbReference>
<dbReference type="InterPro" id="IPR009056">
    <property type="entry name" value="Cyt_c-like_dom"/>
</dbReference>
<dbReference type="Pfam" id="PF00034">
    <property type="entry name" value="Cytochrom_C"/>
    <property type="match status" value="1"/>
</dbReference>